<dbReference type="InterPro" id="IPR006504">
    <property type="entry name" value="Tscrpt_reg_Spx/MgsR"/>
</dbReference>
<reference evidence="3" key="1">
    <citation type="submission" date="2020-10" db="EMBL/GenBank/DDBJ databases">
        <authorList>
            <person name="Gilroy R."/>
        </authorList>
    </citation>
    <scope>NUCLEOTIDE SEQUENCE</scope>
    <source>
        <strain evidence="3">ChiW3-316</strain>
    </source>
</reference>
<dbReference type="NCBIfam" id="TIGR01617">
    <property type="entry name" value="arsC_related"/>
    <property type="match status" value="1"/>
</dbReference>
<dbReference type="PANTHER" id="PTHR30041">
    <property type="entry name" value="ARSENATE REDUCTASE"/>
    <property type="match status" value="1"/>
</dbReference>
<evidence type="ECO:0000256" key="2">
    <source>
        <dbReference type="PROSITE-ProRule" id="PRU01282"/>
    </source>
</evidence>
<dbReference type="Proteomes" id="UP000824107">
    <property type="component" value="Unassembled WGS sequence"/>
</dbReference>
<proteinExistence type="inferred from homology"/>
<comment type="similarity">
    <text evidence="1 2">Belongs to the ArsC family.</text>
</comment>
<protein>
    <submittedName>
        <fullName evidence="3">Arsenate reductase family protein</fullName>
    </submittedName>
</protein>
<sequence length="120" mass="13966">MTKYLFLEYPKCSTCQKARQWLEQHQIEFTARHIVENAPSAEELKTWQKRSGLPFKRFVNTSGLLYKSMNLKEKLPTLSEDERFAQLAANGMLVKRPLLVGENFVLTGFKADEWEKELIG</sequence>
<dbReference type="AlphaFoldDB" id="A0A9D1M3Z6"/>
<gene>
    <name evidence="3" type="ORF">IAD20_03715</name>
</gene>
<dbReference type="Pfam" id="PF03960">
    <property type="entry name" value="ArsC"/>
    <property type="match status" value="1"/>
</dbReference>
<dbReference type="PANTHER" id="PTHR30041:SF8">
    <property type="entry name" value="PROTEIN YFFB"/>
    <property type="match status" value="1"/>
</dbReference>
<evidence type="ECO:0000313" key="3">
    <source>
        <dbReference type="EMBL" id="HIU53169.1"/>
    </source>
</evidence>
<evidence type="ECO:0000256" key="1">
    <source>
        <dbReference type="ARBA" id="ARBA00007198"/>
    </source>
</evidence>
<name>A0A9D1M3Z6_9PROT</name>
<accession>A0A9D1M3Z6</accession>
<dbReference type="CDD" id="cd03036">
    <property type="entry name" value="ArsC_like"/>
    <property type="match status" value="1"/>
</dbReference>
<comment type="caution">
    <text evidence="3">The sequence shown here is derived from an EMBL/GenBank/DDBJ whole genome shotgun (WGS) entry which is preliminary data.</text>
</comment>
<reference evidence="3" key="2">
    <citation type="journal article" date="2021" name="PeerJ">
        <title>Extensive microbial diversity within the chicken gut microbiome revealed by metagenomics and culture.</title>
        <authorList>
            <person name="Gilroy R."/>
            <person name="Ravi A."/>
            <person name="Getino M."/>
            <person name="Pursley I."/>
            <person name="Horton D.L."/>
            <person name="Alikhan N.F."/>
            <person name="Baker D."/>
            <person name="Gharbi K."/>
            <person name="Hall N."/>
            <person name="Watson M."/>
            <person name="Adriaenssens E.M."/>
            <person name="Foster-Nyarko E."/>
            <person name="Jarju S."/>
            <person name="Secka A."/>
            <person name="Antonio M."/>
            <person name="Oren A."/>
            <person name="Chaudhuri R.R."/>
            <person name="La Ragione R."/>
            <person name="Hildebrand F."/>
            <person name="Pallen M.J."/>
        </authorList>
    </citation>
    <scope>NUCLEOTIDE SEQUENCE</scope>
    <source>
        <strain evidence="3">ChiW3-316</strain>
    </source>
</reference>
<dbReference type="InterPro" id="IPR006660">
    <property type="entry name" value="Arsenate_reductase-like"/>
</dbReference>
<dbReference type="Gene3D" id="3.40.30.10">
    <property type="entry name" value="Glutaredoxin"/>
    <property type="match status" value="1"/>
</dbReference>
<dbReference type="InterPro" id="IPR036249">
    <property type="entry name" value="Thioredoxin-like_sf"/>
</dbReference>
<organism evidence="3 4">
    <name type="scientific">Candidatus Scatocola faecipullorum</name>
    <dbReference type="NCBI Taxonomy" id="2840917"/>
    <lineage>
        <taxon>Bacteria</taxon>
        <taxon>Pseudomonadati</taxon>
        <taxon>Pseudomonadota</taxon>
        <taxon>Alphaproteobacteria</taxon>
        <taxon>Rhodospirillales</taxon>
        <taxon>Rhodospirillaceae</taxon>
        <taxon>Rhodospirillaceae incertae sedis</taxon>
        <taxon>Candidatus Scatocola</taxon>
    </lineage>
</organism>
<evidence type="ECO:0000313" key="4">
    <source>
        <dbReference type="Proteomes" id="UP000824107"/>
    </source>
</evidence>
<dbReference type="SUPFAM" id="SSF52833">
    <property type="entry name" value="Thioredoxin-like"/>
    <property type="match status" value="1"/>
</dbReference>
<dbReference type="PROSITE" id="PS51353">
    <property type="entry name" value="ARSC"/>
    <property type="match status" value="1"/>
</dbReference>
<dbReference type="EMBL" id="DVNC01000027">
    <property type="protein sequence ID" value="HIU53169.1"/>
    <property type="molecule type" value="Genomic_DNA"/>
</dbReference>